<organism evidence="2 3">
    <name type="scientific">Chitinophaga silvatica</name>
    <dbReference type="NCBI Taxonomy" id="2282649"/>
    <lineage>
        <taxon>Bacteria</taxon>
        <taxon>Pseudomonadati</taxon>
        <taxon>Bacteroidota</taxon>
        <taxon>Chitinophagia</taxon>
        <taxon>Chitinophagales</taxon>
        <taxon>Chitinophagaceae</taxon>
        <taxon>Chitinophaga</taxon>
    </lineage>
</organism>
<keyword evidence="1" id="KW-0812">Transmembrane</keyword>
<evidence type="ECO:0000313" key="3">
    <source>
        <dbReference type="Proteomes" id="UP000260644"/>
    </source>
</evidence>
<gene>
    <name evidence="2" type="ORF">DVR12_10115</name>
</gene>
<keyword evidence="1" id="KW-1133">Transmembrane helix</keyword>
<proteinExistence type="predicted"/>
<protein>
    <recommendedName>
        <fullName evidence="4">2TM domain-containing protein</fullName>
    </recommendedName>
</protein>
<comment type="caution">
    <text evidence="2">The sequence shown here is derived from an EMBL/GenBank/DDBJ whole genome shotgun (WGS) entry which is preliminary data.</text>
</comment>
<dbReference type="OrthoDB" id="673119at2"/>
<keyword evidence="3" id="KW-1185">Reference proteome</keyword>
<evidence type="ECO:0008006" key="4">
    <source>
        <dbReference type="Google" id="ProtNLM"/>
    </source>
</evidence>
<reference evidence="2 3" key="1">
    <citation type="submission" date="2018-07" db="EMBL/GenBank/DDBJ databases">
        <title>Chitinophaga K2CV101002-2 sp. nov., isolated from a monsoon evergreen broad-leaved forest soil.</title>
        <authorList>
            <person name="Lv Y."/>
        </authorList>
    </citation>
    <scope>NUCLEOTIDE SEQUENCE [LARGE SCALE GENOMIC DNA]</scope>
    <source>
        <strain evidence="2 3">GDMCC 1.1288</strain>
    </source>
</reference>
<name>A0A3E1YBC5_9BACT</name>
<evidence type="ECO:0000313" key="2">
    <source>
        <dbReference type="EMBL" id="RFS23363.1"/>
    </source>
</evidence>
<feature type="transmembrane region" description="Helical" evidence="1">
    <location>
        <begin position="64"/>
        <end position="82"/>
    </location>
</feature>
<keyword evidence="1" id="KW-0472">Membrane</keyword>
<dbReference type="EMBL" id="QPMM01000004">
    <property type="protein sequence ID" value="RFS23363.1"/>
    <property type="molecule type" value="Genomic_DNA"/>
</dbReference>
<dbReference type="Proteomes" id="UP000260644">
    <property type="component" value="Unassembled WGS sequence"/>
</dbReference>
<accession>A0A3E1YBC5</accession>
<dbReference type="AlphaFoldDB" id="A0A3E1YBC5"/>
<dbReference type="RefSeq" id="WP_116975556.1">
    <property type="nucleotide sequence ID" value="NZ_QPMM01000004.1"/>
</dbReference>
<feature type="transmembrane region" description="Helical" evidence="1">
    <location>
        <begin position="33"/>
        <end position="52"/>
    </location>
</feature>
<evidence type="ECO:0000256" key="1">
    <source>
        <dbReference type="SAM" id="Phobius"/>
    </source>
</evidence>
<sequence length="92" mass="11092">MEEEKDDVQPKKDEEPKFDWELMEFFLKIIRTIFVGLFLMLVNITLGLYLGFGVPEESTPGRMIFFYSWLVITLAAYIYYVWKMWKHKMKAP</sequence>